<dbReference type="GO" id="GO:0005634">
    <property type="term" value="C:nucleus"/>
    <property type="evidence" value="ECO:0007669"/>
    <property type="project" value="UniProtKB-SubCell"/>
</dbReference>
<dbReference type="InterPro" id="IPR049452">
    <property type="entry name" value="Anoctamin_TM"/>
</dbReference>
<dbReference type="AlphaFoldDB" id="A0A9K3NJP9"/>
<keyword evidence="2" id="KW-0539">Nucleus</keyword>
<name>A0A9K3NJP9_HELAN</name>
<reference evidence="5" key="1">
    <citation type="journal article" date="2017" name="Nature">
        <title>The sunflower genome provides insights into oil metabolism, flowering and Asterid evolution.</title>
        <authorList>
            <person name="Badouin H."/>
            <person name="Gouzy J."/>
            <person name="Grassa C.J."/>
            <person name="Murat F."/>
            <person name="Staton S.E."/>
            <person name="Cottret L."/>
            <person name="Lelandais-Briere C."/>
            <person name="Owens G.L."/>
            <person name="Carrere S."/>
            <person name="Mayjonade B."/>
            <person name="Legrand L."/>
            <person name="Gill N."/>
            <person name="Kane N.C."/>
            <person name="Bowers J.E."/>
            <person name="Hubner S."/>
            <person name="Bellec A."/>
            <person name="Berard A."/>
            <person name="Berges H."/>
            <person name="Blanchet N."/>
            <person name="Boniface M.C."/>
            <person name="Brunel D."/>
            <person name="Catrice O."/>
            <person name="Chaidir N."/>
            <person name="Claudel C."/>
            <person name="Donnadieu C."/>
            <person name="Faraut T."/>
            <person name="Fievet G."/>
            <person name="Helmstetter N."/>
            <person name="King M."/>
            <person name="Knapp S.J."/>
            <person name="Lai Z."/>
            <person name="Le Paslier M.C."/>
            <person name="Lippi Y."/>
            <person name="Lorenzon L."/>
            <person name="Mandel J.R."/>
            <person name="Marage G."/>
            <person name="Marchand G."/>
            <person name="Marquand E."/>
            <person name="Bret-Mestries E."/>
            <person name="Morien E."/>
            <person name="Nambeesan S."/>
            <person name="Nguyen T."/>
            <person name="Pegot-Espagnet P."/>
            <person name="Pouilly N."/>
            <person name="Raftis F."/>
            <person name="Sallet E."/>
            <person name="Schiex T."/>
            <person name="Thomas J."/>
            <person name="Vandecasteele C."/>
            <person name="Vares D."/>
            <person name="Vear F."/>
            <person name="Vautrin S."/>
            <person name="Crespi M."/>
            <person name="Mangin B."/>
            <person name="Burke J.M."/>
            <person name="Salse J."/>
            <person name="Munos S."/>
            <person name="Vincourt P."/>
            <person name="Rieseberg L.H."/>
            <person name="Langlade N.B."/>
        </authorList>
    </citation>
    <scope>NUCLEOTIDE SEQUENCE</scope>
    <source>
        <tissue evidence="5">Leaves</tissue>
    </source>
</reference>
<feature type="transmembrane region" description="Helical" evidence="3">
    <location>
        <begin position="6"/>
        <end position="25"/>
    </location>
</feature>
<organism evidence="5 6">
    <name type="scientific">Helianthus annuus</name>
    <name type="common">Common sunflower</name>
    <dbReference type="NCBI Taxonomy" id="4232"/>
    <lineage>
        <taxon>Eukaryota</taxon>
        <taxon>Viridiplantae</taxon>
        <taxon>Streptophyta</taxon>
        <taxon>Embryophyta</taxon>
        <taxon>Tracheophyta</taxon>
        <taxon>Spermatophyta</taxon>
        <taxon>Magnoliopsida</taxon>
        <taxon>eudicotyledons</taxon>
        <taxon>Gunneridae</taxon>
        <taxon>Pentapetalae</taxon>
        <taxon>asterids</taxon>
        <taxon>campanulids</taxon>
        <taxon>Asterales</taxon>
        <taxon>Asteraceae</taxon>
        <taxon>Asteroideae</taxon>
        <taxon>Heliantheae alliance</taxon>
        <taxon>Heliantheae</taxon>
        <taxon>Helianthus</taxon>
    </lineage>
</organism>
<evidence type="ECO:0000256" key="3">
    <source>
        <dbReference type="SAM" id="Phobius"/>
    </source>
</evidence>
<evidence type="ECO:0000256" key="2">
    <source>
        <dbReference type="ARBA" id="ARBA00023242"/>
    </source>
</evidence>
<dbReference type="PANTHER" id="PTHR16171:SF7">
    <property type="entry name" value="DNA REPAIR PROTEIN RAD2"/>
    <property type="match status" value="1"/>
</dbReference>
<evidence type="ECO:0000256" key="1">
    <source>
        <dbReference type="ARBA" id="ARBA00004123"/>
    </source>
</evidence>
<comment type="caution">
    <text evidence="5">The sequence shown here is derived from an EMBL/GenBank/DDBJ whole genome shotgun (WGS) entry which is preliminary data.</text>
</comment>
<keyword evidence="3" id="KW-0472">Membrane</keyword>
<protein>
    <submittedName>
        <fullName evidence="5">Anoctamin</fullName>
    </submittedName>
</protein>
<dbReference type="Proteomes" id="UP000215914">
    <property type="component" value="Unassembled WGS sequence"/>
</dbReference>
<evidence type="ECO:0000313" key="5">
    <source>
        <dbReference type="EMBL" id="KAF5802744.1"/>
    </source>
</evidence>
<keyword evidence="3" id="KW-0812">Transmembrane</keyword>
<dbReference type="Pfam" id="PF04547">
    <property type="entry name" value="Anoctamin"/>
    <property type="match status" value="1"/>
</dbReference>
<feature type="transmembrane region" description="Helical" evidence="3">
    <location>
        <begin position="32"/>
        <end position="53"/>
    </location>
</feature>
<evidence type="ECO:0000259" key="4">
    <source>
        <dbReference type="Pfam" id="PF04547"/>
    </source>
</evidence>
<dbReference type="Gramene" id="mRNA:HanXRQr2_Chr06g0263151">
    <property type="protein sequence ID" value="mRNA:HanXRQr2_Chr06g0263151"/>
    <property type="gene ID" value="HanXRQr2_Chr06g0263151"/>
</dbReference>
<sequence>MRPCGFDMTSLCIYFLSFYIFLYFLKKNILAALFFHLFFCFLVYTYVLIQIYLSFLFKSELLTLYYRGPVFFYSHRAQTFSRIFGDGPVKADTLKILAMYRRPVRQVAATIGAWLNIFQLLIDLNSSIIMHQLHTSIVFIHDREGNWSKSSGLAAILIMEHLPLLIKFGFPRIVHEFGDEFWRVSSCKGKCRCVGFIDDASTSGAGDLAKDEDEAEDEEILLPTLEGKVDPADLAFLPPSVQLDLLVQMRERLVAENRKKY</sequence>
<dbReference type="EMBL" id="MNCJ02000321">
    <property type="protein sequence ID" value="KAF5802744.1"/>
    <property type="molecule type" value="Genomic_DNA"/>
</dbReference>
<gene>
    <name evidence="5" type="ORF">HanXRQr2_Chr06g0263151</name>
</gene>
<feature type="domain" description="Anoctamin transmembrane" evidence="4">
    <location>
        <begin position="90"/>
        <end position="176"/>
    </location>
</feature>
<reference evidence="5" key="2">
    <citation type="submission" date="2020-06" db="EMBL/GenBank/DDBJ databases">
        <title>Helianthus annuus Genome sequencing and assembly Release 2.</title>
        <authorList>
            <person name="Gouzy J."/>
            <person name="Langlade N."/>
            <person name="Munos S."/>
        </authorList>
    </citation>
    <scope>NUCLEOTIDE SEQUENCE</scope>
    <source>
        <tissue evidence="5">Leaves</tissue>
    </source>
</reference>
<accession>A0A9K3NJP9</accession>
<proteinExistence type="predicted"/>
<dbReference type="PANTHER" id="PTHR16171">
    <property type="entry name" value="DNA REPAIR PROTEIN COMPLEMENTING XP-G CELLS-RELATED"/>
    <property type="match status" value="1"/>
</dbReference>
<keyword evidence="3" id="KW-1133">Transmembrane helix</keyword>
<comment type="subcellular location">
    <subcellularLocation>
        <location evidence="1">Nucleus</location>
    </subcellularLocation>
</comment>
<keyword evidence="6" id="KW-1185">Reference proteome</keyword>
<evidence type="ECO:0000313" key="6">
    <source>
        <dbReference type="Proteomes" id="UP000215914"/>
    </source>
</evidence>